<dbReference type="OrthoDB" id="2322499at2759"/>
<dbReference type="AlphaFoldDB" id="A0A163J7B2"/>
<dbReference type="OMA" id="IPPMAND"/>
<accession>A0A163J7B2</accession>
<organism evidence="2">
    <name type="scientific">Absidia glauca</name>
    <name type="common">Pin mould</name>
    <dbReference type="NCBI Taxonomy" id="4829"/>
    <lineage>
        <taxon>Eukaryota</taxon>
        <taxon>Fungi</taxon>
        <taxon>Fungi incertae sedis</taxon>
        <taxon>Mucoromycota</taxon>
        <taxon>Mucoromycotina</taxon>
        <taxon>Mucoromycetes</taxon>
        <taxon>Mucorales</taxon>
        <taxon>Cunninghamellaceae</taxon>
        <taxon>Absidia</taxon>
    </lineage>
</organism>
<evidence type="ECO:0000259" key="1">
    <source>
        <dbReference type="PROSITE" id="PS50181"/>
    </source>
</evidence>
<dbReference type="InterPro" id="IPR001810">
    <property type="entry name" value="F-box_dom"/>
</dbReference>
<name>A0A163J7B2_ABSGL</name>
<dbReference type="PROSITE" id="PS50181">
    <property type="entry name" value="FBOX"/>
    <property type="match status" value="1"/>
</dbReference>
<protein>
    <recommendedName>
        <fullName evidence="1">F-box domain-containing protein</fullName>
    </recommendedName>
</protein>
<feature type="domain" description="F-box" evidence="1">
    <location>
        <begin position="7"/>
        <end position="54"/>
    </location>
</feature>
<proteinExistence type="predicted"/>
<dbReference type="EMBL" id="LT551814">
    <property type="protein sequence ID" value="SAL97572.1"/>
    <property type="molecule type" value="Genomic_DNA"/>
</dbReference>
<evidence type="ECO:0000313" key="2">
    <source>
        <dbReference type="EMBL" id="SAL97572.1"/>
    </source>
</evidence>
<evidence type="ECO:0000313" key="3">
    <source>
        <dbReference type="Proteomes" id="UP000078561"/>
    </source>
</evidence>
<sequence>MAVSQQSAILLQLPIELLESIGSELDICSLWNLLDSCTHCRYSLLASTRIWKRLVFFLDIHGLHAVYAALRRFRDDNGHGLRQLVEEVVMDGTDDSMISPLVMLVKFPRLRILSAKHRRFNTNLQADTKLLRDFLIRNRLKGITLERYSFYHHYMDTEPHLEEFHSMLESLCQTPGCHGDDERRQVQLDIKRCADPSTAQSGRFQDLELRHGYVDMEQVFHYPDTIIDDKCRRVVSKDAKCWVCDAALNYCWHCQPHCPQCRSKRLSPLANDTKRKQKLQLGKRRQLLPDAMDQELQEQFRLFE</sequence>
<keyword evidence="3" id="KW-1185">Reference proteome</keyword>
<dbReference type="InParanoid" id="A0A163J7B2"/>
<gene>
    <name evidence="2" type="primary">ABSGL_03070.1 scaffold 4127</name>
</gene>
<reference evidence="2" key="1">
    <citation type="submission" date="2016-04" db="EMBL/GenBank/DDBJ databases">
        <authorList>
            <person name="Evans L.H."/>
            <person name="Alamgir A."/>
            <person name="Owens N."/>
            <person name="Weber N.D."/>
            <person name="Virtaneva K."/>
            <person name="Barbian K."/>
            <person name="Babar A."/>
            <person name="Rosenke K."/>
        </authorList>
    </citation>
    <scope>NUCLEOTIDE SEQUENCE [LARGE SCALE GENOMIC DNA]</scope>
    <source>
        <strain evidence="2">CBS 101.48</strain>
    </source>
</reference>
<dbReference type="Proteomes" id="UP000078561">
    <property type="component" value="Unassembled WGS sequence"/>
</dbReference>